<evidence type="ECO:0000313" key="3">
    <source>
        <dbReference type="EMBL" id="CAH0365013.1"/>
    </source>
</evidence>
<gene>
    <name evidence="3" type="ORF">PECAL_1P14130</name>
</gene>
<comment type="caution">
    <text evidence="3">The sequence shown here is derived from an EMBL/GenBank/DDBJ whole genome shotgun (WGS) entry which is preliminary data.</text>
</comment>
<evidence type="ECO:0000256" key="2">
    <source>
        <dbReference type="SAM" id="MobiDB-lite"/>
    </source>
</evidence>
<evidence type="ECO:0000256" key="1">
    <source>
        <dbReference type="SAM" id="Coils"/>
    </source>
</evidence>
<feature type="compositionally biased region" description="Acidic residues" evidence="2">
    <location>
        <begin position="676"/>
        <end position="687"/>
    </location>
</feature>
<feature type="region of interest" description="Disordered" evidence="2">
    <location>
        <begin position="221"/>
        <end position="250"/>
    </location>
</feature>
<proteinExistence type="predicted"/>
<dbReference type="PANTHER" id="PTHR45615">
    <property type="entry name" value="MYOSIN HEAVY CHAIN, NON-MUSCLE"/>
    <property type="match status" value="1"/>
</dbReference>
<feature type="coiled-coil region" evidence="1">
    <location>
        <begin position="494"/>
        <end position="524"/>
    </location>
</feature>
<feature type="compositionally biased region" description="Polar residues" evidence="2">
    <location>
        <begin position="327"/>
        <end position="342"/>
    </location>
</feature>
<feature type="region of interest" description="Disordered" evidence="2">
    <location>
        <begin position="843"/>
        <end position="899"/>
    </location>
</feature>
<dbReference type="Proteomes" id="UP000789595">
    <property type="component" value="Unassembled WGS sequence"/>
</dbReference>
<keyword evidence="1" id="KW-0175">Coiled coil</keyword>
<accession>A0A8J2S5S3</accession>
<feature type="compositionally biased region" description="Pro residues" evidence="2">
    <location>
        <begin position="587"/>
        <end position="620"/>
    </location>
</feature>
<feature type="region of interest" description="Disordered" evidence="2">
    <location>
        <begin position="304"/>
        <end position="342"/>
    </location>
</feature>
<sequence length="899" mass="95835">MAAVAQHPQPKAMSADELARSLRAHLERRGVLRGLTARLRRDITLEVRGQRGDGPQPSSSQQRLRDSVIAEALRTQHTGNAYAVFVPESSLGEERACLDRSELTEAVGPYASTALDKLIGRATTKTVDVETNTTIRPAGETLGDRLESVRRKFRALSKEKENIENEATLEAEATAAAIESAEAIVKAKRDADVEADYKRLHARYRDELDALSRNVRAVLQRESESREDAQSAAADRARADAARAEARKHEAQAERLQAQFAAAVADANAARSEVLHLREALVLQREDAASRARVQLAQAEFAAAERRKTEDERARASELADDLAGDSQVQLEPSRAGQLSSSEEAIGRRAAAAFRLAGRNRREAVSTTVVFEAPKDPVRALDAALAAGDAAERMRAQACAQLDAEVASNEELRSELRALRNLVDQSRGALDALAREPPSAFSRVHVVAKPPPPPPSRSVIEAGPPRFQLVDTRDLYASRRRAVPDDDDDDGELAALQERRAKALARAKADAEAAEAEAEASLRRREAALVARERAAAAAVYVSPPVAAAPPPTTVYVAPPAAPMPVPAAPVAAAPAAASPPVIAAPAPVPPVEPVAAAPPVPASPPVAAPPPIATEPPPVSFQKLTEPVALGDTFRSHVPEPDEAVVSPPEKPAKPPPEDRSPRSPRSPRVRGGMLDDDDESSDGEPEAPAISPRTAARREKARLAADREEAEYVATKALADAEARRLDREQNAEKYAAEDAARRVSEAEAKIGEADVLRLRKVYEEACDADGRLPVPNLLTAFAKLTGTKPQWEEGVALAGGPGAVVASADAFVLLASALDPAQYTPPAETDADAIFRRVMEQRKAARPQAPPSRSPSRSDTRSDSQSVSDVALDAADSPRASQASPRASDAGSDFWG</sequence>
<dbReference type="PANTHER" id="PTHR45615:SF66">
    <property type="entry name" value="CARD DOMAIN-CONTAINING PROTEIN"/>
    <property type="match status" value="1"/>
</dbReference>
<feature type="region of interest" description="Disordered" evidence="2">
    <location>
        <begin position="46"/>
        <end position="65"/>
    </location>
</feature>
<feature type="compositionally biased region" description="Basic and acidic residues" evidence="2">
    <location>
        <begin position="652"/>
        <end position="663"/>
    </location>
</feature>
<feature type="compositionally biased region" description="Basic and acidic residues" evidence="2">
    <location>
        <begin position="304"/>
        <end position="318"/>
    </location>
</feature>
<feature type="compositionally biased region" description="Low complexity" evidence="2">
    <location>
        <begin position="569"/>
        <end position="586"/>
    </location>
</feature>
<protein>
    <submittedName>
        <fullName evidence="3">Uncharacterized protein</fullName>
    </submittedName>
</protein>
<dbReference type="EMBL" id="CAKKNE010000001">
    <property type="protein sequence ID" value="CAH0365013.1"/>
    <property type="molecule type" value="Genomic_DNA"/>
</dbReference>
<name>A0A8J2S5S3_9STRA</name>
<keyword evidence="4" id="KW-1185">Reference proteome</keyword>
<feature type="compositionally biased region" description="Basic and acidic residues" evidence="2">
    <location>
        <begin position="698"/>
        <end position="709"/>
    </location>
</feature>
<feature type="coiled-coil region" evidence="1">
    <location>
        <begin position="402"/>
        <end position="436"/>
    </location>
</feature>
<evidence type="ECO:0000313" key="4">
    <source>
        <dbReference type="Proteomes" id="UP000789595"/>
    </source>
</evidence>
<feature type="compositionally biased region" description="Low complexity" evidence="2">
    <location>
        <begin position="866"/>
        <end position="893"/>
    </location>
</feature>
<dbReference type="AlphaFoldDB" id="A0A8J2S5S3"/>
<organism evidence="3 4">
    <name type="scientific">Pelagomonas calceolata</name>
    <dbReference type="NCBI Taxonomy" id="35677"/>
    <lineage>
        <taxon>Eukaryota</taxon>
        <taxon>Sar</taxon>
        <taxon>Stramenopiles</taxon>
        <taxon>Ochrophyta</taxon>
        <taxon>Pelagophyceae</taxon>
        <taxon>Pelagomonadales</taxon>
        <taxon>Pelagomonadaceae</taxon>
        <taxon>Pelagomonas</taxon>
    </lineage>
</organism>
<feature type="region of interest" description="Disordered" evidence="2">
    <location>
        <begin position="559"/>
        <end position="711"/>
    </location>
</feature>
<reference evidence="3" key="1">
    <citation type="submission" date="2021-11" db="EMBL/GenBank/DDBJ databases">
        <authorList>
            <consortium name="Genoscope - CEA"/>
            <person name="William W."/>
        </authorList>
    </citation>
    <scope>NUCLEOTIDE SEQUENCE</scope>
</reference>